<evidence type="ECO:0000313" key="2">
    <source>
        <dbReference type="EMBL" id="EFE34974.1"/>
    </source>
</evidence>
<accession>D4ANW3</accession>
<protein>
    <submittedName>
        <fullName evidence="2">Uncharacterized protein</fullName>
    </submittedName>
</protein>
<evidence type="ECO:0000256" key="1">
    <source>
        <dbReference type="SAM" id="MobiDB-lite"/>
    </source>
</evidence>
<keyword evidence="3" id="KW-1185">Reference proteome</keyword>
<organism evidence="2 3">
    <name type="scientific">Arthroderma benhamiae (strain ATCC MYA-4681 / CBS 112371)</name>
    <name type="common">Trichophyton mentagrophytes</name>
    <dbReference type="NCBI Taxonomy" id="663331"/>
    <lineage>
        <taxon>Eukaryota</taxon>
        <taxon>Fungi</taxon>
        <taxon>Dikarya</taxon>
        <taxon>Ascomycota</taxon>
        <taxon>Pezizomycotina</taxon>
        <taxon>Eurotiomycetes</taxon>
        <taxon>Eurotiomycetidae</taxon>
        <taxon>Onygenales</taxon>
        <taxon>Arthrodermataceae</taxon>
        <taxon>Trichophyton</taxon>
    </lineage>
</organism>
<evidence type="ECO:0000313" key="3">
    <source>
        <dbReference type="Proteomes" id="UP000008866"/>
    </source>
</evidence>
<reference evidence="3" key="1">
    <citation type="journal article" date="2011" name="Genome Biol.">
        <title>Comparative and functional genomics provide insights into the pathogenicity of dermatophytic fungi.</title>
        <authorList>
            <person name="Burmester A."/>
            <person name="Shelest E."/>
            <person name="Gloeckner G."/>
            <person name="Heddergott C."/>
            <person name="Schindler S."/>
            <person name="Staib P."/>
            <person name="Heidel A."/>
            <person name="Felder M."/>
            <person name="Petzold A."/>
            <person name="Szafranski K."/>
            <person name="Feuermann M."/>
            <person name="Pedruzzi I."/>
            <person name="Priebe S."/>
            <person name="Groth M."/>
            <person name="Winkler R."/>
            <person name="Li W."/>
            <person name="Kniemeyer O."/>
            <person name="Schroeckh V."/>
            <person name="Hertweck C."/>
            <person name="Hube B."/>
            <person name="White T.C."/>
            <person name="Platzer M."/>
            <person name="Guthke R."/>
            <person name="Heitman J."/>
            <person name="Woestemeyer J."/>
            <person name="Zipfel P.F."/>
            <person name="Monod M."/>
            <person name="Brakhage A.A."/>
        </authorList>
    </citation>
    <scope>NUCLEOTIDE SEQUENCE [LARGE SCALE GENOMIC DNA]</scope>
    <source>
        <strain evidence="3">ATCC MYA-4681 / CBS 112371</strain>
    </source>
</reference>
<dbReference type="RefSeq" id="XP_003015619.1">
    <property type="nucleotide sequence ID" value="XM_003015573.1"/>
</dbReference>
<dbReference type="EMBL" id="ABSU01000004">
    <property type="protein sequence ID" value="EFE34974.1"/>
    <property type="molecule type" value="Genomic_DNA"/>
</dbReference>
<dbReference type="KEGG" id="abe:ARB_05930"/>
<name>D4ANW3_ARTBC</name>
<feature type="compositionally biased region" description="Polar residues" evidence="1">
    <location>
        <begin position="97"/>
        <end position="108"/>
    </location>
</feature>
<gene>
    <name evidence="2" type="ORF">ARB_05930</name>
</gene>
<proteinExistence type="predicted"/>
<dbReference type="HOGENOM" id="CLU_2196300_0_0_1"/>
<feature type="region of interest" description="Disordered" evidence="1">
    <location>
        <begin position="58"/>
        <end position="108"/>
    </location>
</feature>
<sequence>MEVSFSKTGVKWSVQKNVYFNVIENFTSNINDDTAADEEIQNCHGQVQSRDEQLFEIAGEPHDNARDNSLAMQRKKKKRKIQEKERNNQREEKGKRQGQNTRNALASS</sequence>
<dbReference type="GeneID" id="9525900"/>
<comment type="caution">
    <text evidence="2">The sequence shown here is derived from an EMBL/GenBank/DDBJ whole genome shotgun (WGS) entry which is preliminary data.</text>
</comment>
<dbReference type="Proteomes" id="UP000008866">
    <property type="component" value="Unassembled WGS sequence"/>
</dbReference>
<feature type="compositionally biased region" description="Basic and acidic residues" evidence="1">
    <location>
        <begin position="82"/>
        <end position="95"/>
    </location>
</feature>
<dbReference type="AlphaFoldDB" id="D4ANW3"/>